<feature type="domain" description="Peptidoglycan binding-like" evidence="1">
    <location>
        <begin position="242"/>
        <end position="297"/>
    </location>
</feature>
<dbReference type="InterPro" id="IPR036365">
    <property type="entry name" value="PGBD-like_sf"/>
</dbReference>
<dbReference type="InterPro" id="IPR036366">
    <property type="entry name" value="PGBDSf"/>
</dbReference>
<reference evidence="2" key="1">
    <citation type="submission" date="2018-10" db="EMBL/GenBank/DDBJ databases">
        <authorList>
            <person name="Hariharan J."/>
            <person name="Choudoir M.J."/>
            <person name="Diebold P."/>
            <person name="Panke-Buisse K."/>
            <person name="Campbell A.N."/>
            <person name="Buckley D.H."/>
        </authorList>
    </citation>
    <scope>NUCLEOTIDE SEQUENCE</scope>
    <source>
        <strain evidence="2">Gb1</strain>
    </source>
</reference>
<name>A0A652KKP3_9ACTN</name>
<proteinExistence type="predicted"/>
<dbReference type="SUPFAM" id="SSF47090">
    <property type="entry name" value="PGBD-like"/>
    <property type="match status" value="2"/>
</dbReference>
<dbReference type="Gene3D" id="1.10.101.10">
    <property type="entry name" value="PGBD-like superfamily/PGBD"/>
    <property type="match status" value="2"/>
</dbReference>
<feature type="domain" description="Peptidoglycan binding-like" evidence="1">
    <location>
        <begin position="306"/>
        <end position="361"/>
    </location>
</feature>
<dbReference type="RefSeq" id="WP_147985067.1">
    <property type="nucleotide sequence ID" value="NZ_RDBM01000037.1"/>
</dbReference>
<dbReference type="Gene3D" id="3.90.1720.10">
    <property type="entry name" value="endopeptidase domain like (from Nostoc punctiforme)"/>
    <property type="match status" value="1"/>
</dbReference>
<comment type="caution">
    <text evidence="2">The sequence shown here is derived from an EMBL/GenBank/DDBJ whole genome shotgun (WGS) entry which is preliminary data.</text>
</comment>
<organism evidence="2">
    <name type="scientific">Streptomyces sp. gb1(2016)</name>
    <dbReference type="NCBI Taxonomy" id="1828321"/>
    <lineage>
        <taxon>Bacteria</taxon>
        <taxon>Bacillati</taxon>
        <taxon>Actinomycetota</taxon>
        <taxon>Actinomycetes</taxon>
        <taxon>Kitasatosporales</taxon>
        <taxon>Streptomycetaceae</taxon>
        <taxon>Streptomyces</taxon>
    </lineage>
</organism>
<dbReference type="SUPFAM" id="SSF54001">
    <property type="entry name" value="Cysteine proteinases"/>
    <property type="match status" value="1"/>
</dbReference>
<dbReference type="EMBL" id="RDBM01000037">
    <property type="protein sequence ID" value="TXS24212.1"/>
    <property type="molecule type" value="Genomic_DNA"/>
</dbReference>
<protein>
    <submittedName>
        <fullName evidence="2">Peptidoglycan-binding protein</fullName>
    </submittedName>
</protein>
<evidence type="ECO:0000313" key="2">
    <source>
        <dbReference type="EMBL" id="TXS24212.1"/>
    </source>
</evidence>
<accession>A0A652KKP3</accession>
<gene>
    <name evidence="2" type="ORF">EAO74_27400</name>
</gene>
<evidence type="ECO:0000259" key="1">
    <source>
        <dbReference type="Pfam" id="PF01471"/>
    </source>
</evidence>
<dbReference type="AlphaFoldDB" id="A0A652KKP3"/>
<dbReference type="Pfam" id="PF01471">
    <property type="entry name" value="PG_binding_1"/>
    <property type="match status" value="2"/>
</dbReference>
<sequence length="365" mass="38256">MSLRSRFTRRTRITLIGIAAGGVAAAIVVVPSLADSGSSEPAAVAAQADYGPEPEADSELVTQAGGVSTMATATLSPDTMINRARTWLTANNGGPVPYSMERVWKDGYRQDCSGFVSMALGLGKPGLNTVGLADSKSGVTTRLGSVSQLKKGDLLIDYRTDDGDFRHVVIFEKWANTAHSAYYAYEQRGTYGTTYRQLKYGIGSDNYDPFRPVKLGGGTGGGGGGQVPSPSVSWPVLKSGSQGADVKSAQQLLTAQGYSLVADSSFGPNTRAAVVKFQKSRSLAADGVIGPNTWAKLIKVVKSGSSGSAVKAAQTQLNVYNYGLAVDGGFGTKTRSAVVAFQKNHKLEVDGVVGPNTWRTLLGSR</sequence>
<dbReference type="InterPro" id="IPR002477">
    <property type="entry name" value="Peptidoglycan-bd-like"/>
</dbReference>
<dbReference type="InterPro" id="IPR038765">
    <property type="entry name" value="Papain-like_cys_pep_sf"/>
</dbReference>